<dbReference type="GeneID" id="36586290"/>
<dbReference type="InterPro" id="IPR010730">
    <property type="entry name" value="HET"/>
</dbReference>
<accession>A0A2J6T6A4</accession>
<evidence type="ECO:0000313" key="3">
    <source>
        <dbReference type="EMBL" id="PMD58539.1"/>
    </source>
</evidence>
<dbReference type="RefSeq" id="XP_024735443.1">
    <property type="nucleotide sequence ID" value="XM_024878213.1"/>
</dbReference>
<proteinExistence type="predicted"/>
<dbReference type="InterPro" id="IPR052895">
    <property type="entry name" value="HetReg/Transcr_Mod"/>
</dbReference>
<name>A0A2J6T6A4_9HELO</name>
<dbReference type="AlphaFoldDB" id="A0A2J6T6A4"/>
<evidence type="ECO:0000313" key="4">
    <source>
        <dbReference type="Proteomes" id="UP000235371"/>
    </source>
</evidence>
<feature type="domain" description="Heterokaryon incompatibility" evidence="2">
    <location>
        <begin position="94"/>
        <end position="273"/>
    </location>
</feature>
<dbReference type="EMBL" id="KZ613822">
    <property type="protein sequence ID" value="PMD58539.1"/>
    <property type="molecule type" value="Genomic_DNA"/>
</dbReference>
<dbReference type="PANTHER" id="PTHR24148:SF64">
    <property type="entry name" value="HETEROKARYON INCOMPATIBILITY DOMAIN-CONTAINING PROTEIN"/>
    <property type="match status" value="1"/>
</dbReference>
<sequence>MPRRNPKRQCRLKLGDHLEVSLFGADEGKDTTAGPVGTVDDDPGSHNPEPPPKHLRYVYETLEGLDKIRTLELHSTKERIECTLQQISISKGGYQALSYVWGNPEPDSNAIVLDENGHKLGYIPLTKNLQTALCDLRQTGEITSKIFWIDQICIDQEGEEKNHQVALMGDIYRNAARVITYLGPAASDEEEEKRGIDLLHRLYEHFTDDYDLIYQAGNLYQAYLKKAEFPVTTLPEAFQEGHFDEGKYVAQGWKLLFQVAYGEWSRRLWIIQEQLLNEEMVMLRGSSLLSWDAVAMIPVLSNLQLIPAKLVIRFTSFWRENTGNSIENLHRIEDSIYSLWHTRKQQKETECLCVGTQLLFNMARYESQHCCDQRDRVFSLLAISCDTMKLGITPDYSASIRRVFHDATIRILLTYSTLESLAWACRWDPTAATSSPSSWELRPPSPPFPSYIMFSVCTPHPRTSGLTRPPRFLLNSTVLVLKGRFVDRISTATPVIFLSDSVLDGRVDLSWIQCVSHRWTCFLRVLQQLGTTFQNASRLARAIACDPTWSPPMQCGLSVEESTSFAFFSYLRSHVKYLRSESRGSLHGRSFCATENGRVCNAMNQAEKGDLVAAFEGADRLFILRPAGERYRLVGDAYVDGLMEGEAYEGLDSDKVDYDIELV</sequence>
<evidence type="ECO:0000256" key="1">
    <source>
        <dbReference type="SAM" id="MobiDB-lite"/>
    </source>
</evidence>
<feature type="region of interest" description="Disordered" evidence="1">
    <location>
        <begin position="23"/>
        <end position="52"/>
    </location>
</feature>
<dbReference type="OrthoDB" id="2157530at2759"/>
<evidence type="ECO:0000259" key="2">
    <source>
        <dbReference type="Pfam" id="PF06985"/>
    </source>
</evidence>
<gene>
    <name evidence="3" type="ORF">K444DRAFT_591861</name>
</gene>
<dbReference type="PANTHER" id="PTHR24148">
    <property type="entry name" value="ANKYRIN REPEAT DOMAIN-CONTAINING PROTEIN 39 HOMOLOG-RELATED"/>
    <property type="match status" value="1"/>
</dbReference>
<keyword evidence="4" id="KW-1185">Reference proteome</keyword>
<dbReference type="Pfam" id="PF26639">
    <property type="entry name" value="Het-6_barrel"/>
    <property type="match status" value="1"/>
</dbReference>
<dbReference type="Proteomes" id="UP000235371">
    <property type="component" value="Unassembled WGS sequence"/>
</dbReference>
<protein>
    <submittedName>
        <fullName evidence="3">HET-domain-containing protein</fullName>
    </submittedName>
</protein>
<organism evidence="3 4">
    <name type="scientific">Hyaloscypha bicolor E</name>
    <dbReference type="NCBI Taxonomy" id="1095630"/>
    <lineage>
        <taxon>Eukaryota</taxon>
        <taxon>Fungi</taxon>
        <taxon>Dikarya</taxon>
        <taxon>Ascomycota</taxon>
        <taxon>Pezizomycotina</taxon>
        <taxon>Leotiomycetes</taxon>
        <taxon>Helotiales</taxon>
        <taxon>Hyaloscyphaceae</taxon>
        <taxon>Hyaloscypha</taxon>
        <taxon>Hyaloscypha bicolor</taxon>
    </lineage>
</organism>
<dbReference type="InParanoid" id="A0A2J6T6A4"/>
<reference evidence="3 4" key="1">
    <citation type="submission" date="2016-04" db="EMBL/GenBank/DDBJ databases">
        <title>A degradative enzymes factory behind the ericoid mycorrhizal symbiosis.</title>
        <authorList>
            <consortium name="DOE Joint Genome Institute"/>
            <person name="Martino E."/>
            <person name="Morin E."/>
            <person name="Grelet G."/>
            <person name="Kuo A."/>
            <person name="Kohler A."/>
            <person name="Daghino S."/>
            <person name="Barry K."/>
            <person name="Choi C."/>
            <person name="Cichocki N."/>
            <person name="Clum A."/>
            <person name="Copeland A."/>
            <person name="Hainaut M."/>
            <person name="Haridas S."/>
            <person name="Labutti K."/>
            <person name="Lindquist E."/>
            <person name="Lipzen A."/>
            <person name="Khouja H.-R."/>
            <person name="Murat C."/>
            <person name="Ohm R."/>
            <person name="Olson A."/>
            <person name="Spatafora J."/>
            <person name="Veneault-Fourrey C."/>
            <person name="Henrissat B."/>
            <person name="Grigoriev I."/>
            <person name="Martin F."/>
            <person name="Perotto S."/>
        </authorList>
    </citation>
    <scope>NUCLEOTIDE SEQUENCE [LARGE SCALE GENOMIC DNA]</scope>
    <source>
        <strain evidence="3 4">E</strain>
    </source>
</reference>
<dbReference type="Pfam" id="PF06985">
    <property type="entry name" value="HET"/>
    <property type="match status" value="1"/>
</dbReference>